<reference evidence="2" key="1">
    <citation type="submission" date="2023-03" db="EMBL/GenBank/DDBJ databases">
        <title>Complete genome of Cladonia borealis.</title>
        <authorList>
            <person name="Park H."/>
        </authorList>
    </citation>
    <scope>NUCLEOTIDE SEQUENCE</scope>
    <source>
        <strain evidence="2">ANT050790</strain>
    </source>
</reference>
<dbReference type="SUPFAM" id="SSF75304">
    <property type="entry name" value="Amidase signature (AS) enzymes"/>
    <property type="match status" value="1"/>
</dbReference>
<dbReference type="PANTHER" id="PTHR46310:SF7">
    <property type="entry name" value="AMIDASE 1"/>
    <property type="match status" value="1"/>
</dbReference>
<comment type="caution">
    <text evidence="2">The sequence shown here is derived from an EMBL/GenBank/DDBJ whole genome shotgun (WGS) entry which is preliminary data.</text>
</comment>
<dbReference type="InterPro" id="IPR036928">
    <property type="entry name" value="AS_sf"/>
</dbReference>
<dbReference type="PANTHER" id="PTHR46310">
    <property type="entry name" value="AMIDASE 1"/>
    <property type="match status" value="1"/>
</dbReference>
<dbReference type="Gene3D" id="3.90.1300.10">
    <property type="entry name" value="Amidase signature (AS) domain"/>
    <property type="match status" value="1"/>
</dbReference>
<evidence type="ECO:0000313" key="3">
    <source>
        <dbReference type="Proteomes" id="UP001166286"/>
    </source>
</evidence>
<dbReference type="Proteomes" id="UP001166286">
    <property type="component" value="Unassembled WGS sequence"/>
</dbReference>
<dbReference type="AlphaFoldDB" id="A0AA39U950"/>
<gene>
    <name evidence="2" type="ORF">JMJ35_006583</name>
</gene>
<dbReference type="EMBL" id="JAFEKC020000014">
    <property type="protein sequence ID" value="KAK0511031.1"/>
    <property type="molecule type" value="Genomic_DNA"/>
</dbReference>
<protein>
    <recommendedName>
        <fullName evidence="1">Amidase domain-containing protein</fullName>
    </recommendedName>
</protein>
<keyword evidence="3" id="KW-1185">Reference proteome</keyword>
<evidence type="ECO:0000313" key="2">
    <source>
        <dbReference type="EMBL" id="KAK0511031.1"/>
    </source>
</evidence>
<dbReference type="InterPro" id="IPR023631">
    <property type="entry name" value="Amidase_dom"/>
</dbReference>
<evidence type="ECO:0000259" key="1">
    <source>
        <dbReference type="Pfam" id="PF01425"/>
    </source>
</evidence>
<sequence length="412" mass="46051">MPHTPILDASGNFRLGSRRYLTRPVEPHTIYERAVEESSLVTCFRPLDDQPIDADTLLTWRTNHLDKDGVFAPEFLQEIIFCGFHSRDLHLQGDVEYVFRDWHTSRVINEPYLCVDTGPYYISNRVLHSVWRVYEDRQLAFVQGIWPSTDNDGAFSQINAAGNGYRGHGIAVPTRLCMLPIKSSTSMNQVSAHRPSMPDSEWITAFLSRYTGPIPSPLKGIRVAIKDNYHIRGTQTSLGNRAYFETSPLQENSAEVVNRLIDAGAHVVGKTHLSSFAMMEHPTQSVDYQAPFNPRGDGYLITGGSSGGSAAAIASYDWLDIAICSDTAGSARIPALQTGIFGFRPSTRSISGEGLVKAWPAVDTPAWFGRDLEMFPDVFSVLRQAEWEPENPHEPPFEILYPTDFIPEENDQ</sequence>
<dbReference type="Pfam" id="PF01425">
    <property type="entry name" value="Amidase"/>
    <property type="match status" value="1"/>
</dbReference>
<name>A0AA39U950_9LECA</name>
<proteinExistence type="predicted"/>
<feature type="domain" description="Amidase" evidence="1">
    <location>
        <begin position="199"/>
        <end position="384"/>
    </location>
</feature>
<organism evidence="2 3">
    <name type="scientific">Cladonia borealis</name>
    <dbReference type="NCBI Taxonomy" id="184061"/>
    <lineage>
        <taxon>Eukaryota</taxon>
        <taxon>Fungi</taxon>
        <taxon>Dikarya</taxon>
        <taxon>Ascomycota</taxon>
        <taxon>Pezizomycotina</taxon>
        <taxon>Lecanoromycetes</taxon>
        <taxon>OSLEUM clade</taxon>
        <taxon>Lecanoromycetidae</taxon>
        <taxon>Lecanorales</taxon>
        <taxon>Lecanorineae</taxon>
        <taxon>Cladoniaceae</taxon>
        <taxon>Cladonia</taxon>
    </lineage>
</organism>
<accession>A0AA39U950</accession>